<keyword evidence="2" id="KW-1185">Reference proteome</keyword>
<dbReference type="OrthoDB" id="164375at2"/>
<name>A0A2A6RK56_9CHLR</name>
<evidence type="ECO:0000313" key="2">
    <source>
        <dbReference type="Proteomes" id="UP000220527"/>
    </source>
</evidence>
<dbReference type="RefSeq" id="WP_097643861.1">
    <property type="nucleotide sequence ID" value="NZ_NQWI01000033.1"/>
</dbReference>
<sequence length="79" mass="8612">MQAALRLITEVQPGGKIEVIDAQLPDGVPVEVIVLLPSTPAVPRRSILAVLADAPGHLAFQTAEEVDAYLKRERDAWER</sequence>
<dbReference type="Proteomes" id="UP000220527">
    <property type="component" value="Unassembled WGS sequence"/>
</dbReference>
<comment type="caution">
    <text evidence="1">The sequence shown here is derived from an EMBL/GenBank/DDBJ whole genome shotgun (WGS) entry which is preliminary data.</text>
</comment>
<evidence type="ECO:0008006" key="3">
    <source>
        <dbReference type="Google" id="ProtNLM"/>
    </source>
</evidence>
<evidence type="ECO:0000313" key="1">
    <source>
        <dbReference type="EMBL" id="PDW03333.1"/>
    </source>
</evidence>
<accession>A0A2A6RK56</accession>
<protein>
    <recommendedName>
        <fullName evidence="3">DUF104 domain-containing protein</fullName>
    </recommendedName>
</protein>
<dbReference type="EMBL" id="NQWI01000033">
    <property type="protein sequence ID" value="PDW03333.1"/>
    <property type="molecule type" value="Genomic_DNA"/>
</dbReference>
<dbReference type="AlphaFoldDB" id="A0A2A6RK56"/>
<proteinExistence type="predicted"/>
<gene>
    <name evidence="1" type="ORF">CJ255_09480</name>
</gene>
<reference evidence="2" key="1">
    <citation type="submission" date="2017-08" db="EMBL/GenBank/DDBJ databases">
        <authorList>
            <person name="Grouzdev D.S."/>
            <person name="Gaisin V.A."/>
            <person name="Rysina M.S."/>
            <person name="Gorlenko V.M."/>
        </authorList>
    </citation>
    <scope>NUCLEOTIDE SEQUENCE [LARGE SCALE GENOMIC DNA]</scope>
    <source>
        <strain evidence="2">Kir15-3F</strain>
    </source>
</reference>
<organism evidence="1 2">
    <name type="scientific">Candidatus Viridilinea mediisalina</name>
    <dbReference type="NCBI Taxonomy" id="2024553"/>
    <lineage>
        <taxon>Bacteria</taxon>
        <taxon>Bacillati</taxon>
        <taxon>Chloroflexota</taxon>
        <taxon>Chloroflexia</taxon>
        <taxon>Chloroflexales</taxon>
        <taxon>Chloroflexineae</taxon>
        <taxon>Oscillochloridaceae</taxon>
        <taxon>Candidatus Viridilinea</taxon>
    </lineage>
</organism>